<dbReference type="PANTHER" id="PTHR24068">
    <property type="entry name" value="UBIQUITIN-CONJUGATING ENZYME E2"/>
    <property type="match status" value="1"/>
</dbReference>
<organism evidence="3 4">
    <name type="scientific">Setomelanomma holmii</name>
    <dbReference type="NCBI Taxonomy" id="210430"/>
    <lineage>
        <taxon>Eukaryota</taxon>
        <taxon>Fungi</taxon>
        <taxon>Dikarya</taxon>
        <taxon>Ascomycota</taxon>
        <taxon>Pezizomycotina</taxon>
        <taxon>Dothideomycetes</taxon>
        <taxon>Pleosporomycetidae</taxon>
        <taxon>Pleosporales</taxon>
        <taxon>Pleosporineae</taxon>
        <taxon>Phaeosphaeriaceae</taxon>
        <taxon>Setomelanomma</taxon>
    </lineage>
</organism>
<dbReference type="SUPFAM" id="SSF54495">
    <property type="entry name" value="UBC-like"/>
    <property type="match status" value="1"/>
</dbReference>
<sequence>MSYPNLFQTNEKSPLTNLVLPSRDLSPDVKKKEGIAAFLSGSNITSKYKSLRGDTHLMRVSIKSPLNTWSLSLPKNLKLAELWELAFRLTKGRYTSFELQHRNACLPSSQQVINAAINPDHTIFITPVDAKTKSTPTSGNEELCLVKVYDRSFYHIVVSFWEPKNTTRSVSSAVFHYYRARFLLIPATPVESPFVLWTKLRDVGDGQLNGSTIDGAWEPLSGYFTSENATGVLTEESCVDKSDNTGDCGLAASRRNINGSQPLVFKVALAGPPSSEKKRRNNLSRLDVLKHMFDAFINRLLPYSFQTHIGLITFGTKASVAQAITNAVENFRHKLNNMQAIGDTATWDSIALAQDQLQAYAENYPNAKLRIACISDGEDNKSQQSVNFVASRLLRQNITLDSFCLGDARNEDLQTMSYLTGGYTFEPKTLEEAMAICELEPVLSFLERLESAESDNGLEQGKDHYFRNTFRATPSLFHFYAAGDEVVVDHVNGDVCPERKRHPQLADDFVELGAFARHSTHNRTDGNLRLNRIQSEIRNSGANRHPNYDIYICEQNMGLWKIVMQGPPKSTYSGDTFLLYIEMGANYPMFAPTARFSTPICHPNNNRHGRICHSILDRNWTVHTSNKDLIDSIYLLLLVPEFSDPINTVVTLNYRWDEVQFKEEAQKHIQKHASKLRAAWREEILG</sequence>
<comment type="caution">
    <text evidence="3">The sequence shown here is derived from an EMBL/GenBank/DDBJ whole genome shotgun (WGS) entry which is preliminary data.</text>
</comment>
<dbReference type="Pfam" id="PF00092">
    <property type="entry name" value="VWA"/>
    <property type="match status" value="1"/>
</dbReference>
<dbReference type="InterPro" id="IPR016135">
    <property type="entry name" value="UBQ-conjugating_enzyme/RWD"/>
</dbReference>
<dbReference type="Gene3D" id="3.10.110.10">
    <property type="entry name" value="Ubiquitin Conjugating Enzyme"/>
    <property type="match status" value="1"/>
</dbReference>
<dbReference type="InterPro" id="IPR002035">
    <property type="entry name" value="VWF_A"/>
</dbReference>
<dbReference type="Pfam" id="PF00179">
    <property type="entry name" value="UQ_con"/>
    <property type="match status" value="1"/>
</dbReference>
<dbReference type="SUPFAM" id="SSF53300">
    <property type="entry name" value="vWA-like"/>
    <property type="match status" value="1"/>
</dbReference>
<feature type="domain" description="UBC core" evidence="1">
    <location>
        <begin position="528"/>
        <end position="674"/>
    </location>
</feature>
<keyword evidence="4" id="KW-1185">Reference proteome</keyword>
<dbReference type="OrthoDB" id="3793285at2759"/>
<evidence type="ECO:0000313" key="4">
    <source>
        <dbReference type="Proteomes" id="UP000799777"/>
    </source>
</evidence>
<reference evidence="3" key="1">
    <citation type="journal article" date="2020" name="Stud. Mycol.">
        <title>101 Dothideomycetes genomes: a test case for predicting lifestyles and emergence of pathogens.</title>
        <authorList>
            <person name="Haridas S."/>
            <person name="Albert R."/>
            <person name="Binder M."/>
            <person name="Bloem J."/>
            <person name="Labutti K."/>
            <person name="Salamov A."/>
            <person name="Andreopoulos B."/>
            <person name="Baker S."/>
            <person name="Barry K."/>
            <person name="Bills G."/>
            <person name="Bluhm B."/>
            <person name="Cannon C."/>
            <person name="Castanera R."/>
            <person name="Culley D."/>
            <person name="Daum C."/>
            <person name="Ezra D."/>
            <person name="Gonzalez J."/>
            <person name="Henrissat B."/>
            <person name="Kuo A."/>
            <person name="Liang C."/>
            <person name="Lipzen A."/>
            <person name="Lutzoni F."/>
            <person name="Magnuson J."/>
            <person name="Mondo S."/>
            <person name="Nolan M."/>
            <person name="Ohm R."/>
            <person name="Pangilinan J."/>
            <person name="Park H.-J."/>
            <person name="Ramirez L."/>
            <person name="Alfaro M."/>
            <person name="Sun H."/>
            <person name="Tritt A."/>
            <person name="Yoshinaga Y."/>
            <person name="Zwiers L.-H."/>
            <person name="Turgeon B."/>
            <person name="Goodwin S."/>
            <person name="Spatafora J."/>
            <person name="Crous P."/>
            <person name="Grigoriev I."/>
        </authorList>
    </citation>
    <scope>NUCLEOTIDE SEQUENCE</scope>
    <source>
        <strain evidence="3">CBS 110217</strain>
    </source>
</reference>
<proteinExistence type="predicted"/>
<evidence type="ECO:0000259" key="1">
    <source>
        <dbReference type="PROSITE" id="PS50127"/>
    </source>
</evidence>
<evidence type="ECO:0000313" key="3">
    <source>
        <dbReference type="EMBL" id="KAF2026042.1"/>
    </source>
</evidence>
<dbReference type="Gene3D" id="3.40.50.410">
    <property type="entry name" value="von Willebrand factor, type A domain"/>
    <property type="match status" value="1"/>
</dbReference>
<dbReference type="AlphaFoldDB" id="A0A9P4LIY6"/>
<dbReference type="PROSITE" id="PS50234">
    <property type="entry name" value="VWFA"/>
    <property type="match status" value="1"/>
</dbReference>
<feature type="domain" description="VWFA" evidence="2">
    <location>
        <begin position="262"/>
        <end position="449"/>
    </location>
</feature>
<name>A0A9P4LIY6_9PLEO</name>
<dbReference type="Proteomes" id="UP000799777">
    <property type="component" value="Unassembled WGS sequence"/>
</dbReference>
<evidence type="ECO:0008006" key="5">
    <source>
        <dbReference type="Google" id="ProtNLM"/>
    </source>
</evidence>
<dbReference type="EMBL" id="ML978250">
    <property type="protein sequence ID" value="KAF2026042.1"/>
    <property type="molecule type" value="Genomic_DNA"/>
</dbReference>
<dbReference type="PROSITE" id="PS50127">
    <property type="entry name" value="UBC_2"/>
    <property type="match status" value="1"/>
</dbReference>
<evidence type="ECO:0000259" key="2">
    <source>
        <dbReference type="PROSITE" id="PS50234"/>
    </source>
</evidence>
<dbReference type="InterPro" id="IPR000608">
    <property type="entry name" value="UBC"/>
</dbReference>
<dbReference type="SMART" id="SM00212">
    <property type="entry name" value="UBCc"/>
    <property type="match status" value="1"/>
</dbReference>
<dbReference type="InterPro" id="IPR036465">
    <property type="entry name" value="vWFA_dom_sf"/>
</dbReference>
<dbReference type="CDD" id="cd00198">
    <property type="entry name" value="vWFA"/>
    <property type="match status" value="1"/>
</dbReference>
<gene>
    <name evidence="3" type="ORF">EK21DRAFT_116149</name>
</gene>
<accession>A0A9P4LIY6</accession>
<protein>
    <recommendedName>
        <fullName evidence="5">UBC core domain-containing protein</fullName>
    </recommendedName>
</protein>